<dbReference type="EMBL" id="RCZG01000005">
    <property type="protein sequence ID" value="TPG33685.1"/>
    <property type="molecule type" value="Genomic_DNA"/>
</dbReference>
<feature type="transmembrane region" description="Helical" evidence="1">
    <location>
        <begin position="183"/>
        <end position="202"/>
    </location>
</feature>
<dbReference type="AlphaFoldDB" id="A0A502E7H1"/>
<organism evidence="2 3">
    <name type="scientific">Mycolicibacterium hodleri</name>
    <dbReference type="NCBI Taxonomy" id="49897"/>
    <lineage>
        <taxon>Bacteria</taxon>
        <taxon>Bacillati</taxon>
        <taxon>Actinomycetota</taxon>
        <taxon>Actinomycetes</taxon>
        <taxon>Mycobacteriales</taxon>
        <taxon>Mycobacteriaceae</taxon>
        <taxon>Mycolicibacterium</taxon>
    </lineage>
</organism>
<keyword evidence="1" id="KW-1133">Transmembrane helix</keyword>
<gene>
    <name evidence="2" type="ORF">EAH80_15660</name>
</gene>
<keyword evidence="3" id="KW-1185">Reference proteome</keyword>
<feature type="transmembrane region" description="Helical" evidence="1">
    <location>
        <begin position="44"/>
        <end position="63"/>
    </location>
</feature>
<name>A0A502E7H1_9MYCO</name>
<evidence type="ECO:0008006" key="4">
    <source>
        <dbReference type="Google" id="ProtNLM"/>
    </source>
</evidence>
<sequence length="214" mass="22123">MDGVTDPDQVGHRSMRPVLQTVLLDVAPPLVAYYGLRAAGASEYVALLSATLLSGVRVAYGVVKSRQLDPFAAYLLLTFGLSLAVGLATTDPKLILVGNTLVNGIGGLIFLGSCVIGTPLTQVVGDRFRKPGDVAGDDLEADSTRTRRIHVQLSAMWGIGLLVEVAIRLVVIANLSVDAANGVNSAITLPVIGLLVLATIVVGRRSSAPAAGTA</sequence>
<protein>
    <recommendedName>
        <fullName evidence="4">DUF3159 domain-containing protein</fullName>
    </recommendedName>
</protein>
<comment type="caution">
    <text evidence="2">The sequence shown here is derived from an EMBL/GenBank/DDBJ whole genome shotgun (WGS) entry which is preliminary data.</text>
</comment>
<evidence type="ECO:0000256" key="1">
    <source>
        <dbReference type="SAM" id="Phobius"/>
    </source>
</evidence>
<reference evidence="2 3" key="1">
    <citation type="journal article" date="2019" name="Environ. Microbiol.">
        <title>Species interactions and distinct microbial communities in high Arctic permafrost affected cryosols are associated with the CH4 and CO2 gas fluxes.</title>
        <authorList>
            <person name="Altshuler I."/>
            <person name="Hamel J."/>
            <person name="Turney S."/>
            <person name="Magnuson E."/>
            <person name="Levesque R."/>
            <person name="Greer C."/>
            <person name="Whyte L.G."/>
        </authorList>
    </citation>
    <scope>NUCLEOTIDE SEQUENCE [LARGE SCALE GENOMIC DNA]</scope>
    <source>
        <strain evidence="2 3">S5.20</strain>
    </source>
</reference>
<proteinExistence type="predicted"/>
<feature type="transmembrane region" description="Helical" evidence="1">
    <location>
        <begin position="101"/>
        <end position="120"/>
    </location>
</feature>
<evidence type="ECO:0000313" key="3">
    <source>
        <dbReference type="Proteomes" id="UP000320095"/>
    </source>
</evidence>
<keyword evidence="1" id="KW-0812">Transmembrane</keyword>
<feature type="transmembrane region" description="Helical" evidence="1">
    <location>
        <begin position="70"/>
        <end position="89"/>
    </location>
</feature>
<dbReference type="Proteomes" id="UP000320095">
    <property type="component" value="Unassembled WGS sequence"/>
</dbReference>
<accession>A0A502E7H1</accession>
<feature type="transmembrane region" description="Helical" evidence="1">
    <location>
        <begin position="155"/>
        <end position="177"/>
    </location>
</feature>
<keyword evidence="1" id="KW-0472">Membrane</keyword>
<dbReference type="NCBIfam" id="NF041646">
    <property type="entry name" value="VC0807_fam"/>
    <property type="match status" value="1"/>
</dbReference>
<evidence type="ECO:0000313" key="2">
    <source>
        <dbReference type="EMBL" id="TPG33685.1"/>
    </source>
</evidence>